<dbReference type="EMBL" id="JRLZ01000010">
    <property type="protein sequence ID" value="KGO95518.1"/>
    <property type="molecule type" value="Genomic_DNA"/>
</dbReference>
<dbReference type="AlphaFoldDB" id="V6SD50"/>
<dbReference type="RefSeq" id="WP_023572581.1">
    <property type="nucleotide sequence ID" value="NZ_AVCS01000005.1"/>
</dbReference>
<dbReference type="PATRIC" id="fig|1107311.3.peg.520"/>
<dbReference type="Pfam" id="PF01244">
    <property type="entry name" value="Peptidase_M19"/>
    <property type="match status" value="1"/>
</dbReference>
<reference evidence="1 2" key="2">
    <citation type="journal article" date="2015" name="Stand. Genomic Sci.">
        <title>High quality draft genomic sequence of Flavobacterium enshiense DK69(T) and comparison among Flavobacterium genomes.</title>
        <authorList>
            <person name="Zeng Z."/>
            <person name="Chen C."/>
            <person name="Du H."/>
            <person name="Wang G."/>
            <person name="Li M."/>
        </authorList>
    </citation>
    <scope>NUCLEOTIDE SEQUENCE [LARGE SCALE GENOMIC DNA]</scope>
    <source>
        <strain evidence="1 2">DK69</strain>
    </source>
</reference>
<evidence type="ECO:0000313" key="1">
    <source>
        <dbReference type="EMBL" id="KGO95518.1"/>
    </source>
</evidence>
<dbReference type="InterPro" id="IPR032466">
    <property type="entry name" value="Metal_Hydrolase"/>
</dbReference>
<name>V6SD50_9FLAO</name>
<organism evidence="1 2">
    <name type="scientific">Flavobacterium enshiense DK69</name>
    <dbReference type="NCBI Taxonomy" id="1107311"/>
    <lineage>
        <taxon>Bacteria</taxon>
        <taxon>Pseudomonadati</taxon>
        <taxon>Bacteroidota</taxon>
        <taxon>Flavobacteriia</taxon>
        <taxon>Flavobacteriales</taxon>
        <taxon>Flavobacteriaceae</taxon>
        <taxon>Flavobacterium</taxon>
    </lineage>
</organism>
<dbReference type="GO" id="GO:0070573">
    <property type="term" value="F:metallodipeptidase activity"/>
    <property type="evidence" value="ECO:0007669"/>
    <property type="project" value="InterPro"/>
</dbReference>
<evidence type="ECO:0008006" key="3">
    <source>
        <dbReference type="Google" id="ProtNLM"/>
    </source>
</evidence>
<gene>
    <name evidence="1" type="ORF">Q767_12015</name>
</gene>
<dbReference type="InterPro" id="IPR008257">
    <property type="entry name" value="Pept_M19"/>
</dbReference>
<sequence length="473" mass="53926">MKHFIDIHCHPTMKPYGHSFPAKENSTSLNQKNCIWYYDPPNFFKKLIDLLGGFVKYRQSSLSAAGFGNAGVVFASLYPFERGFFDNKFGTGDFNDILVNFVTSVGDKRIDYIQSITDYFPDLENEYAYLKQLSGKTIKLADRANYQYVLARNATDVEIALDQDTTDDLNANCIAVIVTIEGGHVFGTGIDPVNHPAQESYVLGNIDKIKNWEHRPFFITLAHHFYNELCGHAHSLTGPIKIAVNQEYGVNSGFTALGKKAVERLLDNTDNKRILIDIKHMSRKSRLEYFDILDTNYAGQDIPVIVSHGAVIGNERDKHLFLQDDINFYDDEILKVAQTNGIFGIQLDERRIAAPGDYELRKSHGLLRRKVLYHSSVLVWRQIQHIAELLDSKGMFAWSIQTIGSDYDGIINPINGYWTAEDFPTLSDYLIKQAHNYMTAKSSQLNVINRIEPEEIVDRVMGDNAYNFIKRYY</sequence>
<dbReference type="eggNOG" id="COG2355">
    <property type="taxonomic scope" value="Bacteria"/>
</dbReference>
<dbReference type="GO" id="GO:0006508">
    <property type="term" value="P:proteolysis"/>
    <property type="evidence" value="ECO:0007669"/>
    <property type="project" value="InterPro"/>
</dbReference>
<protein>
    <recommendedName>
        <fullName evidence="3">Peptidase M19</fullName>
    </recommendedName>
</protein>
<dbReference type="OrthoDB" id="611177at2"/>
<dbReference type="STRING" id="1107311.Q767_12015"/>
<reference evidence="2" key="1">
    <citation type="submission" date="2013-09" db="EMBL/GenBank/DDBJ databases">
        <authorList>
            <person name="Zeng Z."/>
            <person name="Chen C."/>
        </authorList>
    </citation>
    <scope>NUCLEOTIDE SEQUENCE [LARGE SCALE GENOMIC DNA]</scope>
    <source>
        <strain evidence="2">DK69</strain>
    </source>
</reference>
<dbReference type="Proteomes" id="UP000030149">
    <property type="component" value="Unassembled WGS sequence"/>
</dbReference>
<proteinExistence type="predicted"/>
<accession>V6SD50</accession>
<dbReference type="SUPFAM" id="SSF51556">
    <property type="entry name" value="Metallo-dependent hydrolases"/>
    <property type="match status" value="1"/>
</dbReference>
<dbReference type="Gene3D" id="3.20.20.140">
    <property type="entry name" value="Metal-dependent hydrolases"/>
    <property type="match status" value="1"/>
</dbReference>
<evidence type="ECO:0000313" key="2">
    <source>
        <dbReference type="Proteomes" id="UP000030149"/>
    </source>
</evidence>
<comment type="caution">
    <text evidence="1">The sequence shown here is derived from an EMBL/GenBank/DDBJ whole genome shotgun (WGS) entry which is preliminary data.</text>
</comment>
<keyword evidence="2" id="KW-1185">Reference proteome</keyword>